<evidence type="ECO:0000256" key="5">
    <source>
        <dbReference type="ARBA" id="ARBA00022737"/>
    </source>
</evidence>
<comment type="caution">
    <text evidence="12">The sequence shown here is derived from an EMBL/GenBank/DDBJ whole genome shotgun (WGS) entry which is preliminary data.</text>
</comment>
<proteinExistence type="inferred from homology"/>
<dbReference type="SUPFAM" id="SSF103506">
    <property type="entry name" value="Mitochondrial carrier"/>
    <property type="match status" value="1"/>
</dbReference>
<evidence type="ECO:0000256" key="11">
    <source>
        <dbReference type="RuleBase" id="RU000488"/>
    </source>
</evidence>
<evidence type="ECO:0000256" key="7">
    <source>
        <dbReference type="ARBA" id="ARBA00022989"/>
    </source>
</evidence>
<keyword evidence="9 10" id="KW-0472">Membrane</keyword>
<name>A0AB34KFA2_9PEZI</name>
<dbReference type="GeneID" id="96009512"/>
<accession>A0AB34KFA2</accession>
<evidence type="ECO:0000256" key="2">
    <source>
        <dbReference type="ARBA" id="ARBA00006375"/>
    </source>
</evidence>
<evidence type="ECO:0000256" key="3">
    <source>
        <dbReference type="ARBA" id="ARBA00022448"/>
    </source>
</evidence>
<dbReference type="InterPro" id="IPR018108">
    <property type="entry name" value="MCP_transmembrane"/>
</dbReference>
<keyword evidence="3 11" id="KW-0813">Transport</keyword>
<dbReference type="PANTHER" id="PTHR45624">
    <property type="entry name" value="MITOCHONDRIAL BASIC AMINO ACIDS TRANSPORTER-RELATED"/>
    <property type="match status" value="1"/>
</dbReference>
<dbReference type="PANTHER" id="PTHR45624:SF26">
    <property type="entry name" value="CARRIER PROTEIN, PUTATIVE (AFU_ORTHOLOGUE AFUA_1G07710)-RELATED"/>
    <property type="match status" value="1"/>
</dbReference>
<dbReference type="GO" id="GO:0031966">
    <property type="term" value="C:mitochondrial membrane"/>
    <property type="evidence" value="ECO:0007669"/>
    <property type="project" value="UniProtKB-SubCell"/>
</dbReference>
<dbReference type="Gene3D" id="1.50.40.10">
    <property type="entry name" value="Mitochondrial carrier domain"/>
    <property type="match status" value="1"/>
</dbReference>
<protein>
    <recommendedName>
        <fullName evidence="14">Mitochondrial carrier</fullName>
    </recommendedName>
</protein>
<evidence type="ECO:0000313" key="13">
    <source>
        <dbReference type="Proteomes" id="UP000803884"/>
    </source>
</evidence>
<evidence type="ECO:0008006" key="14">
    <source>
        <dbReference type="Google" id="ProtNLM"/>
    </source>
</evidence>
<keyword evidence="4 10" id="KW-0812">Transmembrane</keyword>
<comment type="similarity">
    <text evidence="2 11">Belongs to the mitochondrial carrier (TC 2.A.29) family.</text>
</comment>
<reference evidence="12 13" key="1">
    <citation type="journal article" date="2020" name="Microbiol. Resour. Announc.">
        <title>Draft Genome Sequence of a Cladosporium Species Isolated from the Mesophotic Ascidian Didemnum maculosum.</title>
        <authorList>
            <person name="Gioti A."/>
            <person name="Siaperas R."/>
            <person name="Nikolaivits E."/>
            <person name="Le Goff G."/>
            <person name="Ouazzani J."/>
            <person name="Kotoulas G."/>
            <person name="Topakas E."/>
        </authorList>
    </citation>
    <scope>NUCLEOTIDE SEQUENCE [LARGE SCALE GENOMIC DNA]</scope>
    <source>
        <strain evidence="12 13">TM138-S3</strain>
    </source>
</reference>
<dbReference type="InterPro" id="IPR023395">
    <property type="entry name" value="MCP_dom_sf"/>
</dbReference>
<keyword evidence="6" id="KW-0999">Mitochondrion inner membrane</keyword>
<gene>
    <name evidence="12" type="ORF">WHR41_08070</name>
</gene>
<dbReference type="PROSITE" id="PS50920">
    <property type="entry name" value="SOLCAR"/>
    <property type="match status" value="1"/>
</dbReference>
<keyword evidence="13" id="KW-1185">Reference proteome</keyword>
<evidence type="ECO:0000256" key="9">
    <source>
        <dbReference type="ARBA" id="ARBA00023136"/>
    </source>
</evidence>
<keyword evidence="5" id="KW-0677">Repeat</keyword>
<dbReference type="GO" id="GO:0022857">
    <property type="term" value="F:transmembrane transporter activity"/>
    <property type="evidence" value="ECO:0007669"/>
    <property type="project" value="TreeGrafter"/>
</dbReference>
<dbReference type="InterPro" id="IPR050567">
    <property type="entry name" value="Mitochondrial_Carrier"/>
</dbReference>
<comment type="subcellular location">
    <subcellularLocation>
        <location evidence="1">Mitochondrion membrane</location>
        <topology evidence="1">Multi-pass membrane protein</topology>
    </subcellularLocation>
</comment>
<evidence type="ECO:0000256" key="4">
    <source>
        <dbReference type="ARBA" id="ARBA00022692"/>
    </source>
</evidence>
<evidence type="ECO:0000313" key="12">
    <source>
        <dbReference type="EMBL" id="KAL1583363.1"/>
    </source>
</evidence>
<sequence length="321" mass="36218">MTSPAMLSYAVKQHGWSFIPNQVLPPMVANTMVGAVLYAGYLQTLATIHEPSALSTKRVYPPPSFGTTFSAGFIAGSIQSVLAAPVDALQVRFQARELMQGKYKHMWQYGYLKTKEIGVRGVFAGWSLSFLKDSFGYGFFFGLFEYVKAQSFYAFVSNYYGQYAKLSASQQAHIERQSGLTGNPLIKPHYMLEPTFIALAGVTASLAQQVIQHPISRIQDIHYGRLEYIDSHEYSKPDASKKQALKLYASAYTKTWKQVLVLARREGGLRRWLYRDFFMSTLRQAPSTSIGLIVFEVVRRKYSTDEDVVKIEKDGYDILLS</sequence>
<dbReference type="RefSeq" id="XP_069226470.1">
    <property type="nucleotide sequence ID" value="XM_069376674.1"/>
</dbReference>
<dbReference type="EMBL" id="JAAQHG020000036">
    <property type="protein sequence ID" value="KAL1583363.1"/>
    <property type="molecule type" value="Genomic_DNA"/>
</dbReference>
<dbReference type="Pfam" id="PF00153">
    <property type="entry name" value="Mito_carr"/>
    <property type="match status" value="1"/>
</dbReference>
<evidence type="ECO:0000256" key="8">
    <source>
        <dbReference type="ARBA" id="ARBA00023128"/>
    </source>
</evidence>
<organism evidence="12 13">
    <name type="scientific">Cladosporium halotolerans</name>
    <dbReference type="NCBI Taxonomy" id="1052096"/>
    <lineage>
        <taxon>Eukaryota</taxon>
        <taxon>Fungi</taxon>
        <taxon>Dikarya</taxon>
        <taxon>Ascomycota</taxon>
        <taxon>Pezizomycotina</taxon>
        <taxon>Dothideomycetes</taxon>
        <taxon>Dothideomycetidae</taxon>
        <taxon>Cladosporiales</taxon>
        <taxon>Cladosporiaceae</taxon>
        <taxon>Cladosporium</taxon>
    </lineage>
</organism>
<feature type="repeat" description="Solcar" evidence="10">
    <location>
        <begin position="63"/>
        <end position="150"/>
    </location>
</feature>
<dbReference type="AlphaFoldDB" id="A0AB34KFA2"/>
<keyword evidence="8" id="KW-0496">Mitochondrion</keyword>
<dbReference type="Proteomes" id="UP000803884">
    <property type="component" value="Unassembled WGS sequence"/>
</dbReference>
<evidence type="ECO:0000256" key="6">
    <source>
        <dbReference type="ARBA" id="ARBA00022792"/>
    </source>
</evidence>
<keyword evidence="7" id="KW-1133">Transmembrane helix</keyword>
<evidence type="ECO:0000256" key="10">
    <source>
        <dbReference type="PROSITE-ProRule" id="PRU00282"/>
    </source>
</evidence>
<evidence type="ECO:0000256" key="1">
    <source>
        <dbReference type="ARBA" id="ARBA00004225"/>
    </source>
</evidence>